<dbReference type="Proteomes" id="UP000299102">
    <property type="component" value="Unassembled WGS sequence"/>
</dbReference>
<sequence length="111" mass="12515">MDGPKLAFAVVLVTTNKLGARLKHIHHTELSMQIILASVHFFLENFCQRTRIVNVLARLETETAGGRAGTQRATSSDSDKQTRRALHATPPNKINERPQMVRERPAEKRCE</sequence>
<gene>
    <name evidence="2" type="ORF">EVAR_93123_1</name>
</gene>
<dbReference type="AlphaFoldDB" id="A0A4C1TFB1"/>
<evidence type="ECO:0000313" key="3">
    <source>
        <dbReference type="Proteomes" id="UP000299102"/>
    </source>
</evidence>
<reference evidence="2 3" key="1">
    <citation type="journal article" date="2019" name="Commun. Biol.">
        <title>The bagworm genome reveals a unique fibroin gene that provides high tensile strength.</title>
        <authorList>
            <person name="Kono N."/>
            <person name="Nakamura H."/>
            <person name="Ohtoshi R."/>
            <person name="Tomita M."/>
            <person name="Numata K."/>
            <person name="Arakawa K."/>
        </authorList>
    </citation>
    <scope>NUCLEOTIDE SEQUENCE [LARGE SCALE GENOMIC DNA]</scope>
</reference>
<organism evidence="2 3">
    <name type="scientific">Eumeta variegata</name>
    <name type="common">Bagworm moth</name>
    <name type="synonym">Eumeta japonica</name>
    <dbReference type="NCBI Taxonomy" id="151549"/>
    <lineage>
        <taxon>Eukaryota</taxon>
        <taxon>Metazoa</taxon>
        <taxon>Ecdysozoa</taxon>
        <taxon>Arthropoda</taxon>
        <taxon>Hexapoda</taxon>
        <taxon>Insecta</taxon>
        <taxon>Pterygota</taxon>
        <taxon>Neoptera</taxon>
        <taxon>Endopterygota</taxon>
        <taxon>Lepidoptera</taxon>
        <taxon>Glossata</taxon>
        <taxon>Ditrysia</taxon>
        <taxon>Tineoidea</taxon>
        <taxon>Psychidae</taxon>
        <taxon>Oiketicinae</taxon>
        <taxon>Eumeta</taxon>
    </lineage>
</organism>
<comment type="caution">
    <text evidence="2">The sequence shown here is derived from an EMBL/GenBank/DDBJ whole genome shotgun (WGS) entry which is preliminary data.</text>
</comment>
<accession>A0A4C1TFB1</accession>
<feature type="region of interest" description="Disordered" evidence="1">
    <location>
        <begin position="63"/>
        <end position="111"/>
    </location>
</feature>
<evidence type="ECO:0000313" key="2">
    <source>
        <dbReference type="EMBL" id="GBP13162.1"/>
    </source>
</evidence>
<protein>
    <submittedName>
        <fullName evidence="2">Uncharacterized protein</fullName>
    </submittedName>
</protein>
<evidence type="ECO:0000256" key="1">
    <source>
        <dbReference type="SAM" id="MobiDB-lite"/>
    </source>
</evidence>
<feature type="compositionally biased region" description="Basic and acidic residues" evidence="1">
    <location>
        <begin position="94"/>
        <end position="111"/>
    </location>
</feature>
<name>A0A4C1TFB1_EUMVA</name>
<proteinExistence type="predicted"/>
<dbReference type="EMBL" id="BGZK01000055">
    <property type="protein sequence ID" value="GBP13162.1"/>
    <property type="molecule type" value="Genomic_DNA"/>
</dbReference>
<keyword evidence="3" id="KW-1185">Reference proteome</keyword>